<accession>A0ABS3DRB0</accession>
<reference evidence="1 2" key="1">
    <citation type="submission" date="2020-12" db="EMBL/GenBank/DDBJ databases">
        <title>Oil enriched cultivation method for isolating marine PHA-producing bacteria.</title>
        <authorList>
            <person name="Zheng W."/>
            <person name="Yu S."/>
            <person name="Huang Y."/>
        </authorList>
    </citation>
    <scope>NUCLEOTIDE SEQUENCE [LARGE SCALE GENOMIC DNA]</scope>
    <source>
        <strain evidence="1 2">SY-2-6</strain>
    </source>
</reference>
<comment type="caution">
    <text evidence="1">The sequence shown here is derived from an EMBL/GenBank/DDBJ whole genome shotgun (WGS) entry which is preliminary data.</text>
</comment>
<keyword evidence="2" id="KW-1185">Reference proteome</keyword>
<protein>
    <submittedName>
        <fullName evidence="1">Uncharacterized protein</fullName>
    </submittedName>
</protein>
<gene>
    <name evidence="1" type="ORF">JF544_01445</name>
</gene>
<dbReference type="RefSeq" id="WP_206931917.1">
    <property type="nucleotide sequence ID" value="NZ_JAEKJY010000001.1"/>
</dbReference>
<name>A0ABS3DRB0_9BACI</name>
<proteinExistence type="predicted"/>
<dbReference type="EMBL" id="JAEKJY010000001">
    <property type="protein sequence ID" value="MBN8233885.1"/>
    <property type="molecule type" value="Genomic_DNA"/>
</dbReference>
<evidence type="ECO:0000313" key="1">
    <source>
        <dbReference type="EMBL" id="MBN8233885.1"/>
    </source>
</evidence>
<sequence length="70" mass="8232">MVEKMRHHKKPKVHFNLLLYLSCCVEGDNEGRLEGDYLYEVLHELSQSSNKNVKGFAMYYLEKLQSRLNG</sequence>
<evidence type="ECO:0000313" key="2">
    <source>
        <dbReference type="Proteomes" id="UP000663970"/>
    </source>
</evidence>
<dbReference type="Proteomes" id="UP000663970">
    <property type="component" value="Unassembled WGS sequence"/>
</dbReference>
<organism evidence="1 2">
    <name type="scientific">Halobacillus kuroshimensis</name>
    <dbReference type="NCBI Taxonomy" id="302481"/>
    <lineage>
        <taxon>Bacteria</taxon>
        <taxon>Bacillati</taxon>
        <taxon>Bacillota</taxon>
        <taxon>Bacilli</taxon>
        <taxon>Bacillales</taxon>
        <taxon>Bacillaceae</taxon>
        <taxon>Halobacillus</taxon>
    </lineage>
</organism>